<evidence type="ECO:0000256" key="3">
    <source>
        <dbReference type="ARBA" id="ARBA00022840"/>
    </source>
</evidence>
<dbReference type="PANTHER" id="PTHR45772:SF7">
    <property type="entry name" value="AMINO ACID ABC TRANSPORTER ATP-BINDING PROTEIN"/>
    <property type="match status" value="1"/>
</dbReference>
<dbReference type="Proteomes" id="UP001241603">
    <property type="component" value="Unassembled WGS sequence"/>
</dbReference>
<dbReference type="InterPro" id="IPR051120">
    <property type="entry name" value="ABC_AA/LPS_Transport"/>
</dbReference>
<keyword evidence="3 5" id="KW-0067">ATP-binding</keyword>
<dbReference type="SMART" id="SM00382">
    <property type="entry name" value="AAA"/>
    <property type="match status" value="1"/>
</dbReference>
<evidence type="ECO:0000256" key="2">
    <source>
        <dbReference type="ARBA" id="ARBA00022741"/>
    </source>
</evidence>
<dbReference type="PROSITE" id="PS50893">
    <property type="entry name" value="ABC_TRANSPORTER_2"/>
    <property type="match status" value="1"/>
</dbReference>
<gene>
    <name evidence="5" type="ORF">QO014_002597</name>
</gene>
<evidence type="ECO:0000313" key="6">
    <source>
        <dbReference type="Proteomes" id="UP001241603"/>
    </source>
</evidence>
<dbReference type="InterPro" id="IPR027417">
    <property type="entry name" value="P-loop_NTPase"/>
</dbReference>
<name>A0ABU0H8Y7_9HYPH</name>
<dbReference type="InterPro" id="IPR032823">
    <property type="entry name" value="BCA_ABC_TP_C"/>
</dbReference>
<protein>
    <submittedName>
        <fullName evidence="5">Branched-chain amino acid transport system ATP-binding protein</fullName>
    </submittedName>
</protein>
<dbReference type="Gene3D" id="3.40.50.300">
    <property type="entry name" value="P-loop containing nucleotide triphosphate hydrolases"/>
    <property type="match status" value="1"/>
</dbReference>
<keyword evidence="2" id="KW-0547">Nucleotide-binding</keyword>
<dbReference type="Pfam" id="PF12399">
    <property type="entry name" value="BCA_ABC_TP_C"/>
    <property type="match status" value="1"/>
</dbReference>
<evidence type="ECO:0000313" key="5">
    <source>
        <dbReference type="EMBL" id="MDQ0438205.1"/>
    </source>
</evidence>
<reference evidence="5 6" key="1">
    <citation type="submission" date="2023-07" db="EMBL/GenBank/DDBJ databases">
        <title>Genomic Encyclopedia of Type Strains, Phase IV (KMG-IV): sequencing the most valuable type-strain genomes for metagenomic binning, comparative biology and taxonomic classification.</title>
        <authorList>
            <person name="Goeker M."/>
        </authorList>
    </citation>
    <scope>NUCLEOTIDE SEQUENCE [LARGE SCALE GENOMIC DNA]</scope>
    <source>
        <strain evidence="5 6">B6-8</strain>
    </source>
</reference>
<keyword evidence="1" id="KW-0813">Transport</keyword>
<organism evidence="5 6">
    <name type="scientific">Kaistia dalseonensis</name>
    <dbReference type="NCBI Taxonomy" id="410840"/>
    <lineage>
        <taxon>Bacteria</taxon>
        <taxon>Pseudomonadati</taxon>
        <taxon>Pseudomonadota</taxon>
        <taxon>Alphaproteobacteria</taxon>
        <taxon>Hyphomicrobiales</taxon>
        <taxon>Kaistiaceae</taxon>
        <taxon>Kaistia</taxon>
    </lineage>
</organism>
<dbReference type="CDD" id="cd03219">
    <property type="entry name" value="ABC_Mj1267_LivG_branched"/>
    <property type="match status" value="1"/>
</dbReference>
<evidence type="ECO:0000256" key="1">
    <source>
        <dbReference type="ARBA" id="ARBA00022448"/>
    </source>
</evidence>
<dbReference type="GO" id="GO:0005524">
    <property type="term" value="F:ATP binding"/>
    <property type="evidence" value="ECO:0007669"/>
    <property type="project" value="UniProtKB-KW"/>
</dbReference>
<dbReference type="RefSeq" id="WP_266349107.1">
    <property type="nucleotide sequence ID" value="NZ_JAPKNG010000003.1"/>
</dbReference>
<evidence type="ECO:0000259" key="4">
    <source>
        <dbReference type="PROSITE" id="PS50893"/>
    </source>
</evidence>
<accession>A0ABU0H8Y7</accession>
<dbReference type="InterPro" id="IPR003593">
    <property type="entry name" value="AAA+_ATPase"/>
</dbReference>
<sequence length="245" mass="25588">MAPVLQVQNLSRRFGQIVVAHDLSFAVAHGECLGIIGPNGAGKTSVFNLLAGVIQPQAGRILLNGEDITSLSQDKRTSRGVGRTYQVPQPFGQLTAFENVLTAASYGGRLRGAKASERAAEVLALTGLSRKADLPAGGLPLLDRKRLELARAMALSPCLLLLDEIAGGLTEAEVHELIVLILAIKPSLAIVWIEHITHALSAVADRILAINAGTRIAEGVPAAVMADAAVQEIYMGAVLNVAAVG</sequence>
<dbReference type="EMBL" id="JAUSVO010000003">
    <property type="protein sequence ID" value="MDQ0438205.1"/>
    <property type="molecule type" value="Genomic_DNA"/>
</dbReference>
<comment type="caution">
    <text evidence="5">The sequence shown here is derived from an EMBL/GenBank/DDBJ whole genome shotgun (WGS) entry which is preliminary data.</text>
</comment>
<dbReference type="PANTHER" id="PTHR45772">
    <property type="entry name" value="CONSERVED COMPONENT OF ABC TRANSPORTER FOR NATURAL AMINO ACIDS-RELATED"/>
    <property type="match status" value="1"/>
</dbReference>
<dbReference type="SUPFAM" id="SSF52540">
    <property type="entry name" value="P-loop containing nucleoside triphosphate hydrolases"/>
    <property type="match status" value="1"/>
</dbReference>
<keyword evidence="6" id="KW-1185">Reference proteome</keyword>
<dbReference type="Pfam" id="PF00005">
    <property type="entry name" value="ABC_tran"/>
    <property type="match status" value="1"/>
</dbReference>
<dbReference type="InterPro" id="IPR003439">
    <property type="entry name" value="ABC_transporter-like_ATP-bd"/>
</dbReference>
<feature type="domain" description="ABC transporter" evidence="4">
    <location>
        <begin position="5"/>
        <end position="237"/>
    </location>
</feature>
<proteinExistence type="predicted"/>